<evidence type="ECO:0000256" key="1">
    <source>
        <dbReference type="SAM" id="MobiDB-lite"/>
    </source>
</evidence>
<gene>
    <name evidence="3" type="ORF">ISN45_Aa01g037730</name>
</gene>
<dbReference type="EMBL" id="JAEFBK010000006">
    <property type="protein sequence ID" value="KAG7595055.1"/>
    <property type="molecule type" value="Genomic_DNA"/>
</dbReference>
<feature type="compositionally biased region" description="Low complexity" evidence="1">
    <location>
        <begin position="25"/>
        <end position="43"/>
    </location>
</feature>
<dbReference type="InterPro" id="IPR008906">
    <property type="entry name" value="HATC_C_dom"/>
</dbReference>
<dbReference type="GO" id="GO:0046983">
    <property type="term" value="F:protein dimerization activity"/>
    <property type="evidence" value="ECO:0007669"/>
    <property type="project" value="InterPro"/>
</dbReference>
<evidence type="ECO:0000313" key="3">
    <source>
        <dbReference type="EMBL" id="KAG7595055.1"/>
    </source>
</evidence>
<dbReference type="PANTHER" id="PTHR23272">
    <property type="entry name" value="BED FINGER-RELATED"/>
    <property type="match status" value="1"/>
</dbReference>
<name>A0A8T2C6W9_9BRAS</name>
<evidence type="ECO:0000259" key="2">
    <source>
        <dbReference type="Pfam" id="PF05699"/>
    </source>
</evidence>
<evidence type="ECO:0000313" key="4">
    <source>
        <dbReference type="Proteomes" id="UP000694240"/>
    </source>
</evidence>
<proteinExistence type="predicted"/>
<dbReference type="AlphaFoldDB" id="A0A8T2C6W9"/>
<comment type="caution">
    <text evidence="3">The sequence shown here is derived from an EMBL/GenBank/DDBJ whole genome shotgun (WGS) entry which is preliminary data.</text>
</comment>
<dbReference type="Proteomes" id="UP000694240">
    <property type="component" value="Chromosome 6"/>
</dbReference>
<accession>A0A8T2C6W9</accession>
<keyword evidence="4" id="KW-1185">Reference proteome</keyword>
<feature type="domain" description="HAT C-terminal dimerisation" evidence="2">
    <location>
        <begin position="78"/>
        <end position="164"/>
    </location>
</feature>
<dbReference type="Pfam" id="PF05699">
    <property type="entry name" value="Dimer_Tnp_hAT"/>
    <property type="match status" value="1"/>
</dbReference>
<protein>
    <submittedName>
        <fullName evidence="3">Ribonuclease H-like superfamily</fullName>
    </submittedName>
</protein>
<sequence>MEHQAHNHVMKALFKEYSSIYGTPSTQSSQSNASSSGTAQNSSIPSEFAEDHPLEFERMDNAYDEMVMENGVTDSKDELDIYLKDEVETPKAFAGTEWDVLSWWRLNRHKYPVLSEIAKDVLAMQVSSVASESAFSTSGRIIEPHRSCLTHYMVEVLMCTEQWLKQDIKITESITLTNAQIMADIEYLDNLEKEVQNAENQN</sequence>
<feature type="region of interest" description="Disordered" evidence="1">
    <location>
        <begin position="24"/>
        <end position="51"/>
    </location>
</feature>
<organism evidence="3 4">
    <name type="scientific">Arabidopsis thaliana x Arabidopsis arenosa</name>
    <dbReference type="NCBI Taxonomy" id="1240361"/>
    <lineage>
        <taxon>Eukaryota</taxon>
        <taxon>Viridiplantae</taxon>
        <taxon>Streptophyta</taxon>
        <taxon>Embryophyta</taxon>
        <taxon>Tracheophyta</taxon>
        <taxon>Spermatophyta</taxon>
        <taxon>Magnoliopsida</taxon>
        <taxon>eudicotyledons</taxon>
        <taxon>Gunneridae</taxon>
        <taxon>Pentapetalae</taxon>
        <taxon>rosids</taxon>
        <taxon>malvids</taxon>
        <taxon>Brassicales</taxon>
        <taxon>Brassicaceae</taxon>
        <taxon>Camelineae</taxon>
        <taxon>Arabidopsis</taxon>
    </lineage>
</organism>
<reference evidence="3 4" key="1">
    <citation type="submission" date="2020-12" db="EMBL/GenBank/DDBJ databases">
        <title>Concerted genomic and epigenomic changes stabilize Arabidopsis allopolyploids.</title>
        <authorList>
            <person name="Chen Z."/>
        </authorList>
    </citation>
    <scope>NUCLEOTIDE SEQUENCE [LARGE SCALE GENOMIC DNA]</scope>
    <source>
        <strain evidence="3">Allo738</strain>
        <tissue evidence="3">Leaf</tissue>
    </source>
</reference>
<dbReference type="PANTHER" id="PTHR23272:SF187">
    <property type="entry name" value="AC9 TRANSPOSASE-RELATED"/>
    <property type="match status" value="1"/>
</dbReference>